<gene>
    <name evidence="1" type="ORF">GCM10011482_16730</name>
</gene>
<dbReference type="RefSeq" id="WP_188367852.1">
    <property type="nucleotide sequence ID" value="NZ_BMDT01000007.1"/>
</dbReference>
<evidence type="ECO:0000313" key="2">
    <source>
        <dbReference type="Proteomes" id="UP000622610"/>
    </source>
</evidence>
<dbReference type="EMBL" id="BMDT01000007">
    <property type="protein sequence ID" value="GGI66019.1"/>
    <property type="molecule type" value="Genomic_DNA"/>
</dbReference>
<reference evidence="1" key="1">
    <citation type="journal article" date="2014" name="Int. J. Syst. Evol. Microbiol.">
        <title>Complete genome sequence of Corynebacterium casei LMG S-19264T (=DSM 44701T), isolated from a smear-ripened cheese.</title>
        <authorList>
            <consortium name="US DOE Joint Genome Institute (JGI-PGF)"/>
            <person name="Walter F."/>
            <person name="Albersmeier A."/>
            <person name="Kalinowski J."/>
            <person name="Ruckert C."/>
        </authorList>
    </citation>
    <scope>NUCLEOTIDE SEQUENCE</scope>
    <source>
        <strain evidence="1">CCM 8433</strain>
    </source>
</reference>
<protein>
    <submittedName>
        <fullName evidence="1">Uncharacterized protein</fullName>
    </submittedName>
</protein>
<organism evidence="1 2">
    <name type="scientific">Enterococcus alcedinis</name>
    <dbReference type="NCBI Taxonomy" id="1274384"/>
    <lineage>
        <taxon>Bacteria</taxon>
        <taxon>Bacillati</taxon>
        <taxon>Bacillota</taxon>
        <taxon>Bacilli</taxon>
        <taxon>Lactobacillales</taxon>
        <taxon>Enterococcaceae</taxon>
        <taxon>Enterococcus</taxon>
    </lineage>
</organism>
<reference evidence="1" key="2">
    <citation type="submission" date="2020-09" db="EMBL/GenBank/DDBJ databases">
        <authorList>
            <person name="Sun Q."/>
            <person name="Sedlacek I."/>
        </authorList>
    </citation>
    <scope>NUCLEOTIDE SEQUENCE</scope>
    <source>
        <strain evidence="1">CCM 8433</strain>
    </source>
</reference>
<evidence type="ECO:0000313" key="1">
    <source>
        <dbReference type="EMBL" id="GGI66019.1"/>
    </source>
</evidence>
<proteinExistence type="predicted"/>
<comment type="caution">
    <text evidence="1">The sequence shown here is derived from an EMBL/GenBank/DDBJ whole genome shotgun (WGS) entry which is preliminary data.</text>
</comment>
<keyword evidence="2" id="KW-1185">Reference proteome</keyword>
<dbReference type="AlphaFoldDB" id="A0A917N5E8"/>
<accession>A0A917N5E8</accession>
<name>A0A917N5E8_9ENTE</name>
<sequence>MNENHYSEEIQKLVDGVIDEIIIEKENFLTFRNAWLINENKNLIIGEAGLSGQVVYRLVNVNK</sequence>
<dbReference type="Proteomes" id="UP000622610">
    <property type="component" value="Unassembled WGS sequence"/>
</dbReference>